<dbReference type="Pfam" id="PF13365">
    <property type="entry name" value="Trypsin_2"/>
    <property type="match status" value="1"/>
</dbReference>
<reference evidence="1 2" key="1">
    <citation type="submission" date="2018-01" db="EMBL/GenBank/DDBJ databases">
        <title>Complete genome sequence of Bacteriovorax stolpii DSM12778.</title>
        <authorList>
            <person name="Tang B."/>
            <person name="Chang J."/>
        </authorList>
    </citation>
    <scope>NUCLEOTIDE SEQUENCE [LARGE SCALE GENOMIC DNA]</scope>
    <source>
        <strain evidence="1 2">DSM 12778</strain>
    </source>
</reference>
<organism evidence="1 2">
    <name type="scientific">Bacteriovorax stolpii</name>
    <name type="common">Bdellovibrio stolpii</name>
    <dbReference type="NCBI Taxonomy" id="960"/>
    <lineage>
        <taxon>Bacteria</taxon>
        <taxon>Pseudomonadati</taxon>
        <taxon>Bdellovibrionota</taxon>
        <taxon>Bacteriovoracia</taxon>
        <taxon>Bacteriovoracales</taxon>
        <taxon>Bacteriovoracaceae</taxon>
        <taxon>Bacteriovorax</taxon>
    </lineage>
</organism>
<gene>
    <name evidence="1" type="ORF">C0V70_02145</name>
</gene>
<evidence type="ECO:0000313" key="1">
    <source>
        <dbReference type="EMBL" id="AUN96925.1"/>
    </source>
</evidence>
<dbReference type="SUPFAM" id="SSF50494">
    <property type="entry name" value="Trypsin-like serine proteases"/>
    <property type="match status" value="1"/>
</dbReference>
<dbReference type="Proteomes" id="UP000235584">
    <property type="component" value="Chromosome"/>
</dbReference>
<protein>
    <submittedName>
        <fullName evidence="1">Uncharacterized protein</fullName>
    </submittedName>
</protein>
<dbReference type="EMBL" id="CP025704">
    <property type="protein sequence ID" value="AUN96925.1"/>
    <property type="molecule type" value="Genomic_DNA"/>
</dbReference>
<sequence length="289" mass="32034">MKFLLTLATFALAQSAFAFPTAPFDALKTTIEHSEKSTQAETYDFEGIIKLNNCSGSLIRFQGQPTSSKAVVLTNGHCYSAGVFGGMMKPGEVIYNKTISRDMKIFNKDMKTFPVKATRVLYGTMTDTDIALYELSESYDSIMSKYKIEPFSLDTVRPFEGTNIDIVSGYWERGYSCAIDAFIFNLKEEGYTFKDSIRYTDGCATVGGTSGSPIISRGTRSVIAINNTANESGKKCTMNNPCEINEQGTITVLRDKKYGQQTYNIYSCLRPDFNIDLSIPGCVLPKPRN</sequence>
<evidence type="ECO:0000313" key="2">
    <source>
        <dbReference type="Proteomes" id="UP000235584"/>
    </source>
</evidence>
<dbReference type="RefSeq" id="WP_102242220.1">
    <property type="nucleotide sequence ID" value="NZ_CP025704.1"/>
</dbReference>
<keyword evidence="2" id="KW-1185">Reference proteome</keyword>
<proteinExistence type="predicted"/>
<dbReference type="Gene3D" id="2.40.10.10">
    <property type="entry name" value="Trypsin-like serine proteases"/>
    <property type="match status" value="2"/>
</dbReference>
<dbReference type="InterPro" id="IPR009003">
    <property type="entry name" value="Peptidase_S1_PA"/>
</dbReference>
<dbReference type="AlphaFoldDB" id="A0A2K9NPC8"/>
<dbReference type="KEGG" id="bsto:C0V70_02145"/>
<name>A0A2K9NPC8_BACTC</name>
<accession>A0A2K9NPC8</accession>
<dbReference type="InterPro" id="IPR043504">
    <property type="entry name" value="Peptidase_S1_PA_chymotrypsin"/>
</dbReference>